<evidence type="ECO:0000313" key="2">
    <source>
        <dbReference type="EMBL" id="SCU94337.1"/>
    </source>
</evidence>
<dbReference type="AlphaFoldDB" id="A0A1K0IPV5"/>
<accession>A0A1K0IPV5</accession>
<dbReference type="Gene3D" id="3.90.1720.10">
    <property type="entry name" value="endopeptidase domain like (from Nostoc punctiforme)"/>
    <property type="match status" value="1"/>
</dbReference>
<gene>
    <name evidence="2" type="ORF">CNECB9_5260031</name>
</gene>
<dbReference type="RefSeq" id="WP_340529465.1">
    <property type="nucleotide sequence ID" value="NZ_FMSH01000475.1"/>
</dbReference>
<feature type="chain" id="PRO_5012114342" description="Permuted papain-like amidase YaeF/Yiix C92 family enzyme" evidence="1">
    <location>
        <begin position="20"/>
        <end position="155"/>
    </location>
</feature>
<keyword evidence="1" id="KW-0732">Signal</keyword>
<dbReference type="SUPFAM" id="SSF54001">
    <property type="entry name" value="Cysteine proteinases"/>
    <property type="match status" value="1"/>
</dbReference>
<evidence type="ECO:0000256" key="1">
    <source>
        <dbReference type="SAM" id="SignalP"/>
    </source>
</evidence>
<protein>
    <recommendedName>
        <fullName evidence="3">Permuted papain-like amidase YaeF/Yiix C92 family enzyme</fullName>
    </recommendedName>
</protein>
<organism evidence="2">
    <name type="scientific">Cupriavidus necator</name>
    <name type="common">Alcaligenes eutrophus</name>
    <name type="synonym">Ralstonia eutropha</name>
    <dbReference type="NCBI Taxonomy" id="106590"/>
    <lineage>
        <taxon>Bacteria</taxon>
        <taxon>Pseudomonadati</taxon>
        <taxon>Pseudomonadota</taxon>
        <taxon>Betaproteobacteria</taxon>
        <taxon>Burkholderiales</taxon>
        <taxon>Burkholderiaceae</taxon>
        <taxon>Cupriavidus</taxon>
    </lineage>
</organism>
<sequence>MTMKTVRLFFSTTRWPLSAAIRAATWSRWSHVALVDGETVIEAVAVHGVRRAPLAEAIARAASFAFVDLPARDPAAVLAAGAAQINKPYDYTALIGLALRRDWQARDAWFCSELVAWSFEAAGQPLLRSEVVRRVTPQHLWMLPPMQQMALAVTP</sequence>
<dbReference type="InterPro" id="IPR038765">
    <property type="entry name" value="Papain-like_cys_pep_sf"/>
</dbReference>
<dbReference type="InterPro" id="IPR024453">
    <property type="entry name" value="Peptidase_C92"/>
</dbReference>
<evidence type="ECO:0008006" key="3">
    <source>
        <dbReference type="Google" id="ProtNLM"/>
    </source>
</evidence>
<reference evidence="2" key="1">
    <citation type="submission" date="2016-09" db="EMBL/GenBank/DDBJ databases">
        <authorList>
            <person name="Capua I."/>
            <person name="De Benedictis P."/>
            <person name="Joannis T."/>
            <person name="Lombin L.H."/>
            <person name="Cattoli G."/>
        </authorList>
    </citation>
    <scope>NUCLEOTIDE SEQUENCE</scope>
    <source>
        <strain evidence="2">B9</strain>
    </source>
</reference>
<proteinExistence type="predicted"/>
<feature type="signal peptide" evidence="1">
    <location>
        <begin position="1"/>
        <end position="19"/>
    </location>
</feature>
<dbReference type="Pfam" id="PF05708">
    <property type="entry name" value="Peptidase_C92"/>
    <property type="match status" value="1"/>
</dbReference>
<dbReference type="EMBL" id="FMSH01000475">
    <property type="protein sequence ID" value="SCU94337.1"/>
    <property type="molecule type" value="Genomic_DNA"/>
</dbReference>
<name>A0A1K0IPV5_CUPNE</name>